<dbReference type="SUPFAM" id="SSF50044">
    <property type="entry name" value="SH3-domain"/>
    <property type="match status" value="1"/>
</dbReference>
<dbReference type="InterPro" id="IPR001452">
    <property type="entry name" value="SH3_domain"/>
</dbReference>
<evidence type="ECO:0000256" key="2">
    <source>
        <dbReference type="ARBA" id="ARBA00022443"/>
    </source>
</evidence>
<evidence type="ECO:0000256" key="9">
    <source>
        <dbReference type="PROSITE-ProRule" id="PRU00023"/>
    </source>
</evidence>
<dbReference type="GO" id="GO:0045211">
    <property type="term" value="C:postsynaptic membrane"/>
    <property type="evidence" value="ECO:0007669"/>
    <property type="project" value="TreeGrafter"/>
</dbReference>
<dbReference type="GO" id="GO:0043197">
    <property type="term" value="C:dendritic spine"/>
    <property type="evidence" value="ECO:0007669"/>
    <property type="project" value="TreeGrafter"/>
</dbReference>
<dbReference type="Pfam" id="PF12796">
    <property type="entry name" value="Ank_2"/>
    <property type="match status" value="1"/>
</dbReference>
<dbReference type="SMART" id="SM00228">
    <property type="entry name" value="PDZ"/>
    <property type="match status" value="1"/>
</dbReference>
<reference evidence="16" key="1">
    <citation type="submission" date="2025-08" db="UniProtKB">
        <authorList>
            <consortium name="RefSeq"/>
        </authorList>
    </citation>
    <scope>IDENTIFICATION</scope>
    <source>
        <tissue evidence="16">White muscle</tissue>
    </source>
</reference>
<dbReference type="PROSITE" id="PS50088">
    <property type="entry name" value="ANK_REPEAT"/>
    <property type="match status" value="2"/>
</dbReference>
<dbReference type="SMART" id="SM00326">
    <property type="entry name" value="SH3"/>
    <property type="match status" value="1"/>
</dbReference>
<feature type="compositionally biased region" description="Low complexity" evidence="11">
    <location>
        <begin position="1052"/>
        <end position="1064"/>
    </location>
</feature>
<feature type="compositionally biased region" description="Polar residues" evidence="11">
    <location>
        <begin position="1829"/>
        <end position="1881"/>
    </location>
</feature>
<dbReference type="SUPFAM" id="SSF48403">
    <property type="entry name" value="Ankyrin repeat"/>
    <property type="match status" value="1"/>
</dbReference>
<comment type="subcellular location">
    <subcellularLocation>
        <location evidence="1">Cytoplasm</location>
    </subcellularLocation>
    <subcellularLocation>
        <location evidence="8">Postsynaptic density</location>
    </subcellularLocation>
</comment>
<name>A0A8U0QLX5_SALNM</name>
<feature type="compositionally biased region" description="Basic and acidic residues" evidence="11">
    <location>
        <begin position="1251"/>
        <end position="1264"/>
    </location>
</feature>
<dbReference type="FunFam" id="1.10.150.50:FF:000006">
    <property type="entry name" value="SH3 and multiple ankyrin repeat domains protein 2"/>
    <property type="match status" value="1"/>
</dbReference>
<evidence type="ECO:0000256" key="6">
    <source>
        <dbReference type="ARBA" id="ARBA00023018"/>
    </source>
</evidence>
<feature type="compositionally biased region" description="Low complexity" evidence="11">
    <location>
        <begin position="399"/>
        <end position="413"/>
    </location>
</feature>
<dbReference type="Gene3D" id="2.30.30.40">
    <property type="entry name" value="SH3 Domains"/>
    <property type="match status" value="1"/>
</dbReference>
<dbReference type="CDD" id="cd09506">
    <property type="entry name" value="SAM_Shank1_2_3"/>
    <property type="match status" value="1"/>
</dbReference>
<dbReference type="FunFam" id="2.30.42.10:FF:000018">
    <property type="entry name" value="SH3 and multiple ankyrin repeat domains protein 2"/>
    <property type="match status" value="1"/>
</dbReference>
<evidence type="ECO:0000259" key="14">
    <source>
        <dbReference type="PROSITE" id="PS50106"/>
    </source>
</evidence>
<dbReference type="FunFam" id="2.30.30.40:FF:000025">
    <property type="entry name" value="SH3 and multiple ankyrin repeat domains protein 2"/>
    <property type="match status" value="1"/>
</dbReference>
<dbReference type="PANTHER" id="PTHR24135">
    <property type="entry name" value="SH3 AND MULTIPLE ANKYRIN REPEAT DOMAINS PROTEIN"/>
    <property type="match status" value="1"/>
</dbReference>
<dbReference type="Gene3D" id="1.25.40.20">
    <property type="entry name" value="Ankyrin repeat-containing domain"/>
    <property type="match status" value="1"/>
</dbReference>
<evidence type="ECO:0000313" key="16">
    <source>
        <dbReference type="RefSeq" id="XP_038846193.1"/>
    </source>
</evidence>
<dbReference type="Gene3D" id="1.10.150.50">
    <property type="entry name" value="Transcription Factor, Ets-1"/>
    <property type="match status" value="1"/>
</dbReference>
<feature type="region of interest" description="Disordered" evidence="11">
    <location>
        <begin position="1613"/>
        <end position="1649"/>
    </location>
</feature>
<feature type="region of interest" description="Disordered" evidence="11">
    <location>
        <begin position="1806"/>
        <end position="1916"/>
    </location>
</feature>
<dbReference type="Proteomes" id="UP000808372">
    <property type="component" value="Chromosome 4"/>
</dbReference>
<dbReference type="InterPro" id="IPR051569">
    <property type="entry name" value="SHANK"/>
</dbReference>
<feature type="compositionally biased region" description="Low complexity" evidence="11">
    <location>
        <begin position="1622"/>
        <end position="1635"/>
    </location>
</feature>
<accession>A0A8U0QLX5</accession>
<dbReference type="InterPro" id="IPR041489">
    <property type="entry name" value="PDZ_6"/>
</dbReference>
<dbReference type="PANTHER" id="PTHR24135:SF3">
    <property type="entry name" value="SH3 AND MULTIPLE ANKYRIN REPEAT DOMAINS PROTEIN 1"/>
    <property type="match status" value="1"/>
</dbReference>
<dbReference type="InterPro" id="IPR036034">
    <property type="entry name" value="PDZ_sf"/>
</dbReference>
<dbReference type="GO" id="GO:0005737">
    <property type="term" value="C:cytoplasm"/>
    <property type="evidence" value="ECO:0007669"/>
    <property type="project" value="UniProtKB-SubCell"/>
</dbReference>
<feature type="domain" description="SAM" evidence="13">
    <location>
        <begin position="1989"/>
        <end position="2052"/>
    </location>
</feature>
<feature type="region of interest" description="Disordered" evidence="11">
    <location>
        <begin position="1436"/>
        <end position="1507"/>
    </location>
</feature>
<feature type="compositionally biased region" description="Basic and acidic residues" evidence="11">
    <location>
        <begin position="1311"/>
        <end position="1336"/>
    </location>
</feature>
<gene>
    <name evidence="16" type="primary">LOC120045391</name>
</gene>
<evidence type="ECO:0000256" key="4">
    <source>
        <dbReference type="ARBA" id="ARBA00022553"/>
    </source>
</evidence>
<feature type="compositionally biased region" description="Pro residues" evidence="11">
    <location>
        <begin position="829"/>
        <end position="843"/>
    </location>
</feature>
<feature type="compositionally biased region" description="Pro residues" evidence="11">
    <location>
        <begin position="1065"/>
        <end position="1078"/>
    </location>
</feature>
<dbReference type="SMART" id="SM00248">
    <property type="entry name" value="ANK"/>
    <property type="match status" value="6"/>
</dbReference>
<keyword evidence="6" id="KW-0770">Synapse</keyword>
<dbReference type="PROSITE" id="PS50002">
    <property type="entry name" value="SH3"/>
    <property type="match status" value="1"/>
</dbReference>
<feature type="compositionally biased region" description="Basic and acidic residues" evidence="11">
    <location>
        <begin position="1681"/>
        <end position="1691"/>
    </location>
</feature>
<feature type="repeat" description="ANK" evidence="9">
    <location>
        <begin position="275"/>
        <end position="307"/>
    </location>
</feature>
<organism evidence="15 16">
    <name type="scientific">Salvelinus namaycush</name>
    <name type="common">Lake trout</name>
    <name type="synonym">Salmo namaycush</name>
    <dbReference type="NCBI Taxonomy" id="8040"/>
    <lineage>
        <taxon>Eukaryota</taxon>
        <taxon>Metazoa</taxon>
        <taxon>Chordata</taxon>
        <taxon>Craniata</taxon>
        <taxon>Vertebrata</taxon>
        <taxon>Euteleostomi</taxon>
        <taxon>Actinopterygii</taxon>
        <taxon>Neopterygii</taxon>
        <taxon>Teleostei</taxon>
        <taxon>Protacanthopterygii</taxon>
        <taxon>Salmoniformes</taxon>
        <taxon>Salmonidae</taxon>
        <taxon>Salmoninae</taxon>
        <taxon>Salvelinus</taxon>
    </lineage>
</organism>
<dbReference type="InterPro" id="IPR013761">
    <property type="entry name" value="SAM/pointed_sf"/>
</dbReference>
<evidence type="ECO:0000256" key="7">
    <source>
        <dbReference type="ARBA" id="ARBA00023043"/>
    </source>
</evidence>
<protein>
    <submittedName>
        <fullName evidence="16">SH3 and multiple ankyrin repeat domains protein 1-like</fullName>
    </submittedName>
</protein>
<dbReference type="GO" id="GO:0030160">
    <property type="term" value="F:synaptic receptor adaptor activity"/>
    <property type="evidence" value="ECO:0007669"/>
    <property type="project" value="TreeGrafter"/>
</dbReference>
<feature type="region of interest" description="Disordered" evidence="11">
    <location>
        <begin position="824"/>
        <end position="1099"/>
    </location>
</feature>
<feature type="repeat" description="ANK" evidence="9">
    <location>
        <begin position="141"/>
        <end position="174"/>
    </location>
</feature>
<dbReference type="FunFam" id="3.10.20.90:FF:000029">
    <property type="entry name" value="SH3 and multiple ankyrin repeat domains protein 1"/>
    <property type="match status" value="1"/>
</dbReference>
<feature type="region of interest" description="Disordered" evidence="11">
    <location>
        <begin position="1388"/>
        <end position="1415"/>
    </location>
</feature>
<dbReference type="InterPro" id="IPR036028">
    <property type="entry name" value="SH3-like_dom_sf"/>
</dbReference>
<evidence type="ECO:0000256" key="3">
    <source>
        <dbReference type="ARBA" id="ARBA00022490"/>
    </source>
</evidence>
<dbReference type="KEGG" id="snh:120045391"/>
<keyword evidence="7 9" id="KW-0040">ANK repeat</keyword>
<keyword evidence="3" id="KW-0963">Cytoplasm</keyword>
<dbReference type="Pfam" id="PF00536">
    <property type="entry name" value="SAM_1"/>
    <property type="match status" value="1"/>
</dbReference>
<dbReference type="SUPFAM" id="SSF50156">
    <property type="entry name" value="PDZ domain-like"/>
    <property type="match status" value="1"/>
</dbReference>
<feature type="region of interest" description="Disordered" evidence="11">
    <location>
        <begin position="1662"/>
        <end position="1786"/>
    </location>
</feature>
<evidence type="ECO:0000256" key="11">
    <source>
        <dbReference type="SAM" id="MobiDB-lite"/>
    </source>
</evidence>
<feature type="domain" description="SH3" evidence="12">
    <location>
        <begin position="467"/>
        <end position="526"/>
    </location>
</feature>
<evidence type="ECO:0000256" key="5">
    <source>
        <dbReference type="ARBA" id="ARBA00022737"/>
    </source>
</evidence>
<dbReference type="SMART" id="SM00454">
    <property type="entry name" value="SAM"/>
    <property type="match status" value="1"/>
</dbReference>
<evidence type="ECO:0000259" key="13">
    <source>
        <dbReference type="PROSITE" id="PS50105"/>
    </source>
</evidence>
<dbReference type="PROSITE" id="PS50105">
    <property type="entry name" value="SAM_DOMAIN"/>
    <property type="match status" value="1"/>
</dbReference>
<dbReference type="RefSeq" id="XP_038846193.1">
    <property type="nucleotide sequence ID" value="XM_038990265.1"/>
</dbReference>
<dbReference type="PROSITE" id="PS50297">
    <property type="entry name" value="ANK_REP_REGION"/>
    <property type="match status" value="1"/>
</dbReference>
<feature type="compositionally biased region" description="Pro residues" evidence="11">
    <location>
        <begin position="1468"/>
        <end position="1485"/>
    </location>
</feature>
<dbReference type="InterPro" id="IPR001478">
    <property type="entry name" value="PDZ"/>
</dbReference>
<feature type="region of interest" description="Disordered" evidence="11">
    <location>
        <begin position="1931"/>
        <end position="1957"/>
    </location>
</feature>
<keyword evidence="15" id="KW-1185">Reference proteome</keyword>
<feature type="compositionally biased region" description="Basic and acidic residues" evidence="11">
    <location>
        <begin position="1715"/>
        <end position="1729"/>
    </location>
</feature>
<dbReference type="InterPro" id="IPR001660">
    <property type="entry name" value="SAM"/>
</dbReference>
<feature type="compositionally biased region" description="Polar residues" evidence="11">
    <location>
        <begin position="1496"/>
        <end position="1507"/>
    </location>
</feature>
<dbReference type="SUPFAM" id="SSF47769">
    <property type="entry name" value="SAM/Pointed domain"/>
    <property type="match status" value="1"/>
</dbReference>
<feature type="compositionally biased region" description="Low complexity" evidence="11">
    <location>
        <begin position="861"/>
        <end position="881"/>
    </location>
</feature>
<dbReference type="Gene3D" id="2.30.42.10">
    <property type="match status" value="1"/>
</dbReference>
<dbReference type="InterPro" id="IPR036770">
    <property type="entry name" value="Ankyrin_rpt-contain_sf"/>
</dbReference>
<feature type="domain" description="PDZ" evidence="14">
    <location>
        <begin position="568"/>
        <end position="662"/>
    </location>
</feature>
<evidence type="ECO:0000313" key="15">
    <source>
        <dbReference type="Proteomes" id="UP000808372"/>
    </source>
</evidence>
<feature type="region of interest" description="Disordered" evidence="11">
    <location>
        <begin position="1203"/>
        <end position="1222"/>
    </location>
</feature>
<dbReference type="GeneID" id="120045391"/>
<evidence type="ECO:0000259" key="12">
    <source>
        <dbReference type="PROSITE" id="PS50002"/>
    </source>
</evidence>
<feature type="compositionally biased region" description="Polar residues" evidence="11">
    <location>
        <begin position="1806"/>
        <end position="1821"/>
    </location>
</feature>
<dbReference type="GO" id="GO:0035255">
    <property type="term" value="F:ionotropic glutamate receptor binding"/>
    <property type="evidence" value="ECO:0007669"/>
    <property type="project" value="TreeGrafter"/>
</dbReference>
<dbReference type="Pfam" id="PF07653">
    <property type="entry name" value="SH3_2"/>
    <property type="match status" value="1"/>
</dbReference>
<feature type="compositionally biased region" description="Low complexity" evidence="11">
    <location>
        <begin position="1285"/>
        <end position="1306"/>
    </location>
</feature>
<dbReference type="CDD" id="cd06746">
    <property type="entry name" value="PDZ_SHANK1_3-like"/>
    <property type="match status" value="1"/>
</dbReference>
<feature type="compositionally biased region" description="Low complexity" evidence="11">
    <location>
        <begin position="1891"/>
        <end position="1901"/>
    </location>
</feature>
<dbReference type="Gene3D" id="3.10.20.90">
    <property type="entry name" value="Phosphatidylinositol 3-kinase Catalytic Subunit, Chain A, domain 1"/>
    <property type="match status" value="1"/>
</dbReference>
<dbReference type="Pfam" id="PF17820">
    <property type="entry name" value="PDZ_6"/>
    <property type="match status" value="1"/>
</dbReference>
<feature type="compositionally biased region" description="Polar residues" evidence="11">
    <location>
        <begin position="929"/>
        <end position="941"/>
    </location>
</feature>
<evidence type="ECO:0000256" key="1">
    <source>
        <dbReference type="ARBA" id="ARBA00004496"/>
    </source>
</evidence>
<feature type="region of interest" description="Disordered" evidence="11">
    <location>
        <begin position="1251"/>
        <end position="1372"/>
    </location>
</feature>
<keyword evidence="4" id="KW-0597">Phosphoprotein</keyword>
<dbReference type="GO" id="GO:0014069">
    <property type="term" value="C:postsynaptic density"/>
    <property type="evidence" value="ECO:0007669"/>
    <property type="project" value="UniProtKB-SubCell"/>
</dbReference>
<feature type="region of interest" description="Disordered" evidence="11">
    <location>
        <begin position="367"/>
        <end position="460"/>
    </location>
</feature>
<feature type="compositionally biased region" description="Low complexity" evidence="11">
    <location>
        <begin position="1455"/>
        <end position="1467"/>
    </location>
</feature>
<sequence>MMVFRIGIPDIKQTRCLQFDPDFTVWSAKQQVVCSLSEPLWDIYNYGLFQPAGEGRDAMFLEEERCLRDYPQSFEKGVPYLEFRYKTRVYKQTNLDEKLLTKLHTKASLKKFMDYIVSGSLDKISKVLDKGLDPNYHDPDNGESPLSVAVQSGMTVEGIRALVQGGAHVDFRTRDGLTAVHKTVRAHNHVALLALLSLGASPDYKDRCCLTPLYHSVLIGGDTSCCETLLYYRARLGVRDENGWEESHQACQNGFAQHLEHLLFYGADTTSQNASGNTALHICALYNKESCVRVLLYRGANKEMKNKHGQTPFQVAVMSGHFEIGEIIKNHRDADVVPFLEFPKYAPKRGESARTIPLLVAHPHPHPLLRANSDNSMTLPDTMALPNKAARSNPIPGQGRRASVGVRRSSSPRARTRSPSRGRGGGQSDTEERHHSKPQRGRQGATSTTGGGGGSAGGQMRRMYSAVPGRVYVATRAYTAHGDKELSISKGDKVKVLSVGEGGFWEGTVKGRTGWFPSDYVEEVGPPIKDNRSETRSEKAKRKLFRNVTVGAYDGVDGPSDYIIKEKTVLLQKKDNEGFGFVLRGAKAQTPIEEFTPTPAFPALQYLESVDEGGVAWRAGLRMGDFLIEVNGQNVVKVGHRQVVNMIRQGGNALMVKVVMVTRNPEMEETNLRKKVPQQAKRLTPPAIALRSKSMTSELEDMAASPWKNKAEYESSQVPDKKRTVYQMALNKLDEILAAAQHTITSDGQGQRGHGGKRDRTKSIAPNEPSHDQLVGVMPPGFGYNQGQYPPGQPHGVMLRQKSIGVMEEERQYLHNPAMKLARSLSEDIPPPPNTSAPEPPLSADPHTVWRGEQSAPQPPSSQAQAQALLTQQQAVHATQAGWDRGGPVNQQHGMAPTLRRGGGQYTGEPPEGTKRGGGKMGALRRGYSSATPPTSAAPKTQQQPQQQQPQQQQPQQQVATRERGGEAGRGGGGRKGGRGPLVKQTTVEGGLSRHHRGGQGQVGKRSGAKEKSSIPIPTIIVKAPSTSSGSGRSSQGSSVDAEHPPPDIDDPTSPSASADTPTTPGLPSPVSPLPPQPRVSSAMPPSTVAPQLPPNLENLDFTNQFRGAFVGAARQDRERFRDMRRKSASFFLSSEEDIQGEAGGGGGVWTQPLQGMGMDVPTPRLRPSKSIDEGMFSGDNYVHYASSMPPAFGLPEYHSPVMGQDGQPKSAPSNYGPGSPATTFIHPLTGKVLDPSSPLGLALAARERALKDDRRTRREERHFGRQMSSVGAFPTSLPSPTPSLFPATTSPASLSRPLSPRILRLGGEGGGERVERDQAAGAREGLRVRFSEDRTNQYQTQYYQQSPRDREPPGPPMQPPGPPPQPAHRRPSFLQMESSANSSYIPQYRLPAAPPHPHEDGGEGGGGVGLGLMVLPPPTPSIDIDDEFVFVDPLPPPLQFANGQGQRELQRGYSQQHQHSAQHAPLALPPPPPPLPSPKVPPPGGFASNAPLPSPQTGDSAASSLTSYDSEVANLTQSALSPSLTSPQIFPRSSTATVASVLPAASLHRPQPMSHAHPFSSDSSVPVNPANMGAPVSPMTLAQDRGAATLTTTVTYATTMTVTAAATSTTASAPSSDYNVAGTAPRTAASAAGKAGDHQPSRMKTGDWQTETVVDSGIEELDSSSDHHLETLGTMQYKEGGIKDTREALRRQASTNPPCQSVPPHPQRQANPEEEARRGEGGAADERKQRRQSRPKMEDSFGSTLAACLERPNTLEPRPLSWSEGVDPGQGLERGGGGMSVEGRRLHSPLSGVKASIINELSSKLQQMSNKSTEDWSQSEMRGPSPINPRSPTMQRYSGDFSASFQSPPTGHSTSPLPTSSPQHRPSIFTPNLTATPSELRSSMSRRRAPSPLIYSTNRPNPAPPRPSSLPILPSTPVYNTPFEFPVPLTPSSPGHTIGDPYNPSTSPLFPTSPQPPSALLVSRSLSPTQFLSAPPAKPFAIKPLSYWTKWDVADWLSYLNLGEHRERFMDNEIDGSHLPSLTKDDFLDLGVTRVGHRMNIERALKKLTDR</sequence>
<evidence type="ECO:0000256" key="8">
    <source>
        <dbReference type="ARBA" id="ARBA00034105"/>
    </source>
</evidence>
<proteinExistence type="predicted"/>
<feature type="region of interest" description="Disordered" evidence="11">
    <location>
        <begin position="743"/>
        <end position="771"/>
    </location>
</feature>
<keyword evidence="5" id="KW-0677">Repeat</keyword>
<feature type="compositionally biased region" description="Pro residues" evidence="11">
    <location>
        <begin position="1354"/>
        <end position="1367"/>
    </location>
</feature>
<dbReference type="PROSITE" id="PS50106">
    <property type="entry name" value="PDZ"/>
    <property type="match status" value="1"/>
</dbReference>
<evidence type="ECO:0000256" key="10">
    <source>
        <dbReference type="PROSITE-ProRule" id="PRU00192"/>
    </source>
</evidence>
<keyword evidence="2 10" id="KW-0728">SH3 domain</keyword>
<feature type="compositionally biased region" description="Low complexity" evidence="11">
    <location>
        <begin position="942"/>
        <end position="958"/>
    </location>
</feature>
<dbReference type="InterPro" id="IPR002110">
    <property type="entry name" value="Ankyrin_rpt"/>
</dbReference>
<feature type="compositionally biased region" description="Low complexity" evidence="11">
    <location>
        <begin position="1026"/>
        <end position="1039"/>
    </location>
</feature>